<comment type="caution">
    <text evidence="1">The sequence shown here is derived from an EMBL/GenBank/DDBJ whole genome shotgun (WGS) entry which is preliminary data.</text>
</comment>
<dbReference type="EMBL" id="NPEF01000154">
    <property type="protein sequence ID" value="PJZ92266.1"/>
    <property type="molecule type" value="Genomic_DNA"/>
</dbReference>
<sequence length="65" mass="8128">MEKTRVEKPGFFFVRIPVYVALRRRVGCFGLRVSEVRLKIREKIKEKKFFEYSKRRIRFRQRSKF</sequence>
<organism evidence="1">
    <name type="scientific">Leptospira ellisii</name>
    <dbReference type="NCBI Taxonomy" id="2023197"/>
    <lineage>
        <taxon>Bacteria</taxon>
        <taxon>Pseudomonadati</taxon>
        <taxon>Spirochaetota</taxon>
        <taxon>Spirochaetia</taxon>
        <taxon>Leptospirales</taxon>
        <taxon>Leptospiraceae</taxon>
        <taxon>Leptospira</taxon>
    </lineage>
</organism>
<name>A0A2N0B6W8_9LEPT</name>
<dbReference type="AlphaFoldDB" id="A0A2N0B6W8"/>
<gene>
    <name evidence="1" type="ORF">CH379_14085</name>
</gene>
<protein>
    <submittedName>
        <fullName evidence="1">Uncharacterized protein</fullName>
    </submittedName>
</protein>
<proteinExistence type="predicted"/>
<evidence type="ECO:0000313" key="1">
    <source>
        <dbReference type="EMBL" id="PJZ92266.1"/>
    </source>
</evidence>
<reference evidence="1" key="1">
    <citation type="submission" date="2017-07" db="EMBL/GenBank/DDBJ databases">
        <title>Leptospira spp. isolated from tropical soils.</title>
        <authorList>
            <person name="Thibeaux R."/>
            <person name="Iraola G."/>
            <person name="Ferres I."/>
            <person name="Bierque E."/>
            <person name="Girault D."/>
            <person name="Soupe-Gilbert M.-E."/>
            <person name="Picardeau M."/>
            <person name="Goarant C."/>
        </authorList>
    </citation>
    <scope>NUCLEOTIDE SEQUENCE [LARGE SCALE GENOMIC DNA]</scope>
    <source>
        <strain evidence="1">ATI7-C-A5</strain>
    </source>
</reference>
<accession>A0A2N0B6W8</accession>